<reference evidence="2" key="2">
    <citation type="submission" date="2020-09" db="EMBL/GenBank/DDBJ databases">
        <authorList>
            <person name="Sun Q."/>
            <person name="Zhou Y."/>
        </authorList>
    </citation>
    <scope>NUCLEOTIDE SEQUENCE</scope>
    <source>
        <strain evidence="2">CGMCC 1.15725</strain>
    </source>
</reference>
<dbReference type="AlphaFoldDB" id="A0A8J3E280"/>
<protein>
    <recommendedName>
        <fullName evidence="1">Nitrile hydratase beta subunit domain-containing protein</fullName>
    </recommendedName>
</protein>
<dbReference type="Pfam" id="PF02211">
    <property type="entry name" value="NHase_beta_C"/>
    <property type="match status" value="1"/>
</dbReference>
<dbReference type="SUPFAM" id="SSF50090">
    <property type="entry name" value="Electron transport accessory proteins"/>
    <property type="match status" value="1"/>
</dbReference>
<dbReference type="InterPro" id="IPR008990">
    <property type="entry name" value="Elect_transpt_acc-like_dom_sf"/>
</dbReference>
<organism evidence="2 3">
    <name type="scientific">Aliidongia dinghuensis</name>
    <dbReference type="NCBI Taxonomy" id="1867774"/>
    <lineage>
        <taxon>Bacteria</taxon>
        <taxon>Pseudomonadati</taxon>
        <taxon>Pseudomonadota</taxon>
        <taxon>Alphaproteobacteria</taxon>
        <taxon>Rhodospirillales</taxon>
        <taxon>Dongiaceae</taxon>
        <taxon>Aliidongia</taxon>
    </lineage>
</organism>
<sequence>MSGPATDAIPARFKPGDRVTVREAYPLGHLRTPFYARGATGVVERLCGAFANPEELAFNRPGLPAQPLYRVRFRQAELWADYRGPARDTIEIEIYQHWLEAAP</sequence>
<dbReference type="Proteomes" id="UP000646365">
    <property type="component" value="Unassembled WGS sequence"/>
</dbReference>
<gene>
    <name evidence="2" type="ORF">GCM10011611_11510</name>
</gene>
<name>A0A8J3E280_9PROT</name>
<keyword evidence="3" id="KW-1185">Reference proteome</keyword>
<evidence type="ECO:0000313" key="3">
    <source>
        <dbReference type="Proteomes" id="UP000646365"/>
    </source>
</evidence>
<comment type="caution">
    <text evidence="2">The sequence shown here is derived from an EMBL/GenBank/DDBJ whole genome shotgun (WGS) entry which is preliminary data.</text>
</comment>
<accession>A0A8J3E280</accession>
<evidence type="ECO:0000259" key="1">
    <source>
        <dbReference type="Pfam" id="PF02211"/>
    </source>
</evidence>
<reference evidence="2" key="1">
    <citation type="journal article" date="2014" name="Int. J. Syst. Evol. Microbiol.">
        <title>Complete genome sequence of Corynebacterium casei LMG S-19264T (=DSM 44701T), isolated from a smear-ripened cheese.</title>
        <authorList>
            <consortium name="US DOE Joint Genome Institute (JGI-PGF)"/>
            <person name="Walter F."/>
            <person name="Albersmeier A."/>
            <person name="Kalinowski J."/>
            <person name="Ruckert C."/>
        </authorList>
    </citation>
    <scope>NUCLEOTIDE SEQUENCE</scope>
    <source>
        <strain evidence="2">CGMCC 1.15725</strain>
    </source>
</reference>
<evidence type="ECO:0000313" key="2">
    <source>
        <dbReference type="EMBL" id="GGF07716.1"/>
    </source>
</evidence>
<dbReference type="EMBL" id="BMJQ01000002">
    <property type="protein sequence ID" value="GGF07716.1"/>
    <property type="molecule type" value="Genomic_DNA"/>
</dbReference>
<dbReference type="RefSeq" id="WP_189043407.1">
    <property type="nucleotide sequence ID" value="NZ_BMJQ01000002.1"/>
</dbReference>
<dbReference type="InterPro" id="IPR024690">
    <property type="entry name" value="CN_hydtase_beta_dom_C"/>
</dbReference>
<dbReference type="Gene3D" id="2.30.30.50">
    <property type="match status" value="1"/>
</dbReference>
<proteinExistence type="predicted"/>
<feature type="domain" description="Nitrile hydratase beta subunit" evidence="1">
    <location>
        <begin position="8"/>
        <end position="100"/>
    </location>
</feature>